<evidence type="ECO:0000256" key="1">
    <source>
        <dbReference type="ARBA" id="ARBA00035112"/>
    </source>
</evidence>
<protein>
    <submittedName>
        <fullName evidence="4">Uncharacterized protein</fullName>
    </submittedName>
</protein>
<sequence>MDMDPRGNYAPLEKDDDGVEGLISGESRPSSSVSVRNLWKATIGFLLTRRDVETLFEVAEPISQKAAWRSNLPPLSHPPTLWLILVDCLFLIAALSLCSYAWILKPRMTDHELVIKVNGYSPLLTRTKIELFEQQIQTPLINRHNVNGSSIYREPPSPDVDDAWERLHKGDRLFLVGEDEVRRIGKDPDVLIKAPLDWGYGDGQYLAANQGQHDIHCLNKLRMWIYAEHYYGGREAVREIHALHCLHTLVQTLQCRYSTDVYTAMWVEGFDAPVIDFNVTRKCMKYENILHWNPEKPYTEEQFLALKPPSGQKRIPSDVY</sequence>
<dbReference type="Pfam" id="PF11807">
    <property type="entry name" value="UstYa"/>
    <property type="match status" value="1"/>
</dbReference>
<evidence type="ECO:0000256" key="2">
    <source>
        <dbReference type="SAM" id="MobiDB-lite"/>
    </source>
</evidence>
<organism evidence="4 5">
    <name type="scientific">Trichoderma ghanense</name>
    <dbReference type="NCBI Taxonomy" id="65468"/>
    <lineage>
        <taxon>Eukaryota</taxon>
        <taxon>Fungi</taxon>
        <taxon>Dikarya</taxon>
        <taxon>Ascomycota</taxon>
        <taxon>Pezizomycotina</taxon>
        <taxon>Sordariomycetes</taxon>
        <taxon>Hypocreomycetidae</taxon>
        <taxon>Hypocreales</taxon>
        <taxon>Hypocreaceae</taxon>
        <taxon>Trichoderma</taxon>
    </lineage>
</organism>
<dbReference type="EMBL" id="PPTA01000027">
    <property type="protein sequence ID" value="TFA97731.1"/>
    <property type="molecule type" value="Genomic_DNA"/>
</dbReference>
<keyword evidence="3" id="KW-1133">Transmembrane helix</keyword>
<reference evidence="4 5" key="1">
    <citation type="submission" date="2018-01" db="EMBL/GenBank/DDBJ databases">
        <title>Genome characterization of the sugarcane-associated fungus Trichoderma ghanense CCMA-1212 and their application in lignocelulose bioconversion.</title>
        <authorList>
            <person name="Steindorff A.S."/>
            <person name="Mendes T.D."/>
            <person name="Vilela E.S.D."/>
            <person name="Rodrigues D.S."/>
            <person name="Formighieri E.F."/>
            <person name="Melo I.S."/>
            <person name="Favaro L.C.L."/>
        </authorList>
    </citation>
    <scope>NUCLEOTIDE SEQUENCE [LARGE SCALE GENOMIC DNA]</scope>
    <source>
        <strain evidence="4 5">CCMA-1212</strain>
    </source>
</reference>
<dbReference type="GeneID" id="300581944"/>
<evidence type="ECO:0000313" key="4">
    <source>
        <dbReference type="EMBL" id="TFA97731.1"/>
    </source>
</evidence>
<name>A0ABY2GQ68_9HYPO</name>
<comment type="caution">
    <text evidence="4">The sequence shown here is derived from an EMBL/GenBank/DDBJ whole genome shotgun (WGS) entry which is preliminary data.</text>
</comment>
<keyword evidence="5" id="KW-1185">Reference proteome</keyword>
<accession>A0ABY2GQ68</accession>
<evidence type="ECO:0000256" key="3">
    <source>
        <dbReference type="SAM" id="Phobius"/>
    </source>
</evidence>
<dbReference type="PANTHER" id="PTHR33365">
    <property type="entry name" value="YALI0B05434P"/>
    <property type="match status" value="1"/>
</dbReference>
<gene>
    <name evidence="4" type="ORF">CCMA1212_010450</name>
</gene>
<feature type="region of interest" description="Disordered" evidence="2">
    <location>
        <begin position="1"/>
        <end position="30"/>
    </location>
</feature>
<comment type="similarity">
    <text evidence="1">Belongs to the ustYa family.</text>
</comment>
<evidence type="ECO:0000313" key="5">
    <source>
        <dbReference type="Proteomes" id="UP001642720"/>
    </source>
</evidence>
<proteinExistence type="inferred from homology"/>
<dbReference type="PANTHER" id="PTHR33365:SF14">
    <property type="entry name" value="TAT PATHWAY SIGNAL SEQUENCE"/>
    <property type="match status" value="1"/>
</dbReference>
<dbReference type="InterPro" id="IPR021765">
    <property type="entry name" value="UstYa-like"/>
</dbReference>
<keyword evidence="3" id="KW-0472">Membrane</keyword>
<feature type="transmembrane region" description="Helical" evidence="3">
    <location>
        <begin position="81"/>
        <end position="103"/>
    </location>
</feature>
<dbReference type="Proteomes" id="UP001642720">
    <property type="component" value="Unassembled WGS sequence"/>
</dbReference>
<keyword evidence="3" id="KW-0812">Transmembrane</keyword>
<dbReference type="RefSeq" id="XP_073553933.1">
    <property type="nucleotide sequence ID" value="XM_073707494.1"/>
</dbReference>